<comment type="similarity">
    <text evidence="2">Belongs to the transketolase family.</text>
</comment>
<evidence type="ECO:0000259" key="4">
    <source>
        <dbReference type="SMART" id="SM00861"/>
    </source>
</evidence>
<dbReference type="SUPFAM" id="SSF52922">
    <property type="entry name" value="TK C-terminal domain-like"/>
    <property type="match status" value="1"/>
</dbReference>
<name>A0A7C4YHM2_UNCW3</name>
<protein>
    <submittedName>
        <fullName evidence="5">Transketolase family protein</fullName>
    </submittedName>
</protein>
<dbReference type="Pfam" id="PF02780">
    <property type="entry name" value="Transketolase_C"/>
    <property type="match status" value="1"/>
</dbReference>
<dbReference type="CDD" id="cd07033">
    <property type="entry name" value="TPP_PYR_DXS_TK_like"/>
    <property type="match status" value="1"/>
</dbReference>
<proteinExistence type="inferred from homology"/>
<dbReference type="PANTHER" id="PTHR43825">
    <property type="entry name" value="PYRUVATE DEHYDROGENASE E1 COMPONENT"/>
    <property type="match status" value="1"/>
</dbReference>
<dbReference type="EMBL" id="DTHG01000076">
    <property type="protein sequence ID" value="HGW92047.1"/>
    <property type="molecule type" value="Genomic_DNA"/>
</dbReference>
<dbReference type="SMART" id="SM00861">
    <property type="entry name" value="Transket_pyr"/>
    <property type="match status" value="1"/>
</dbReference>
<dbReference type="InterPro" id="IPR051157">
    <property type="entry name" value="PDH/Transketolase"/>
</dbReference>
<dbReference type="FunFam" id="3.40.50.970:FF:000129">
    <property type="entry name" value="Transketolase"/>
    <property type="match status" value="1"/>
</dbReference>
<evidence type="ECO:0000313" key="5">
    <source>
        <dbReference type="EMBL" id="HGW92047.1"/>
    </source>
</evidence>
<dbReference type="Gene3D" id="3.40.50.920">
    <property type="match status" value="1"/>
</dbReference>
<comment type="caution">
    <text evidence="5">The sequence shown here is derived from an EMBL/GenBank/DDBJ whole genome shotgun (WGS) entry which is preliminary data.</text>
</comment>
<feature type="domain" description="Transketolase-like pyrimidine-binding" evidence="4">
    <location>
        <begin position="4"/>
        <end position="169"/>
    </location>
</feature>
<dbReference type="InterPro" id="IPR005475">
    <property type="entry name" value="Transketolase-like_Pyr-bd"/>
</dbReference>
<sequence length="313" mass="34890">MKLASLRKAYGETLVEIGEKNKDIVVLDADLAESTQTKIFAKRFPERFFDMGISEQDMISTACGFALSGKVVFASSFAIFVPGRCYNQIRNNLCYMNLNVKIVSTHGGLAVGEDGSSHQALEDISLMRGLPNMRVISPSDAVLTKDVIRFVAEKEGPFYVRLIRPETPVIHKEGDFNFGKAFLLNDGDDISIFSHGIMVHKVIESIGLLKERWINPLVFEFHTIKPLDEEAIDYAIKKTGKIIVIEDHSIYGGLGSAIAEYVSSRNPCYVIRLGTEGFGESGKPEMLFKKFGLTPTRIVDKVEELLDRVQECK</sequence>
<dbReference type="PANTHER" id="PTHR43825:SF1">
    <property type="entry name" value="TRANSKETOLASE-LIKE PYRIMIDINE-BINDING DOMAIN-CONTAINING PROTEIN"/>
    <property type="match status" value="1"/>
</dbReference>
<accession>A0A7C4YHM2</accession>
<dbReference type="AlphaFoldDB" id="A0A7C4YHM2"/>
<dbReference type="Pfam" id="PF02779">
    <property type="entry name" value="Transket_pyr"/>
    <property type="match status" value="1"/>
</dbReference>
<reference evidence="5" key="1">
    <citation type="journal article" date="2020" name="mSystems">
        <title>Genome- and Community-Level Interaction Insights into Carbon Utilization and Element Cycling Functions of Hydrothermarchaeota in Hydrothermal Sediment.</title>
        <authorList>
            <person name="Zhou Z."/>
            <person name="Liu Y."/>
            <person name="Xu W."/>
            <person name="Pan J."/>
            <person name="Luo Z.H."/>
            <person name="Li M."/>
        </authorList>
    </citation>
    <scope>NUCLEOTIDE SEQUENCE [LARGE SCALE GENOMIC DNA]</scope>
    <source>
        <strain evidence="5">SpSt-780</strain>
    </source>
</reference>
<dbReference type="InterPro" id="IPR029061">
    <property type="entry name" value="THDP-binding"/>
</dbReference>
<dbReference type="InterPro" id="IPR033248">
    <property type="entry name" value="Transketolase_C"/>
</dbReference>
<evidence type="ECO:0000256" key="3">
    <source>
        <dbReference type="ARBA" id="ARBA00023052"/>
    </source>
</evidence>
<evidence type="ECO:0000256" key="1">
    <source>
        <dbReference type="ARBA" id="ARBA00001964"/>
    </source>
</evidence>
<dbReference type="InterPro" id="IPR009014">
    <property type="entry name" value="Transketo_C/PFOR_II"/>
</dbReference>
<comment type="cofactor">
    <cofactor evidence="1">
        <name>thiamine diphosphate</name>
        <dbReference type="ChEBI" id="CHEBI:58937"/>
    </cofactor>
</comment>
<dbReference type="Gene3D" id="3.40.50.970">
    <property type="match status" value="1"/>
</dbReference>
<keyword evidence="3" id="KW-0786">Thiamine pyrophosphate</keyword>
<organism evidence="5">
    <name type="scientific">candidate division WOR-3 bacterium</name>
    <dbReference type="NCBI Taxonomy" id="2052148"/>
    <lineage>
        <taxon>Bacteria</taxon>
        <taxon>Bacteria division WOR-3</taxon>
    </lineage>
</organism>
<evidence type="ECO:0000256" key="2">
    <source>
        <dbReference type="ARBA" id="ARBA00007131"/>
    </source>
</evidence>
<dbReference type="SUPFAM" id="SSF52518">
    <property type="entry name" value="Thiamin diphosphate-binding fold (THDP-binding)"/>
    <property type="match status" value="1"/>
</dbReference>
<gene>
    <name evidence="5" type="ORF">ENV67_05855</name>
</gene>